<feature type="compositionally biased region" description="Low complexity" evidence="6">
    <location>
        <begin position="957"/>
        <end position="987"/>
    </location>
</feature>
<dbReference type="Pfam" id="PF00018">
    <property type="entry name" value="SH3_1"/>
    <property type="match status" value="1"/>
</dbReference>
<dbReference type="PROSITE" id="PS50002">
    <property type="entry name" value="SH3"/>
    <property type="match status" value="1"/>
</dbReference>
<dbReference type="SUPFAM" id="SSF81296">
    <property type="entry name" value="E set domains"/>
    <property type="match status" value="1"/>
</dbReference>
<dbReference type="PANTHER" id="PTHR10829">
    <property type="entry name" value="CORTACTIN AND DREBRIN"/>
    <property type="match status" value="1"/>
</dbReference>
<feature type="compositionally biased region" description="Basic and acidic residues" evidence="6">
    <location>
        <begin position="690"/>
        <end position="722"/>
    </location>
</feature>
<dbReference type="SMART" id="SM00326">
    <property type="entry name" value="SH3"/>
    <property type="match status" value="1"/>
</dbReference>
<evidence type="ECO:0000256" key="2">
    <source>
        <dbReference type="ARBA" id="ARBA00022443"/>
    </source>
</evidence>
<feature type="region of interest" description="Disordered" evidence="6">
    <location>
        <begin position="792"/>
        <end position="816"/>
    </location>
</feature>
<dbReference type="PANTHER" id="PTHR10829:SF23">
    <property type="entry name" value="CORTACTIN, ISOFORM A"/>
    <property type="match status" value="1"/>
</dbReference>
<dbReference type="GO" id="GO:0030833">
    <property type="term" value="P:regulation of actin filament polymerization"/>
    <property type="evidence" value="ECO:0007669"/>
    <property type="project" value="TreeGrafter"/>
</dbReference>
<dbReference type="GO" id="GO:0051015">
    <property type="term" value="F:actin filament binding"/>
    <property type="evidence" value="ECO:0007669"/>
    <property type="project" value="TreeGrafter"/>
</dbReference>
<evidence type="ECO:0000256" key="5">
    <source>
        <dbReference type="PROSITE-ProRule" id="PRU00192"/>
    </source>
</evidence>
<dbReference type="InterPro" id="IPR001452">
    <property type="entry name" value="SH3_domain"/>
</dbReference>
<feature type="region of interest" description="Disordered" evidence="6">
    <location>
        <begin position="940"/>
        <end position="989"/>
    </location>
</feature>
<protein>
    <submittedName>
        <fullName evidence="9">SH3 domain-containing protein</fullName>
    </submittedName>
</protein>
<dbReference type="SUPFAM" id="SSF50044">
    <property type="entry name" value="SH3-domain"/>
    <property type="match status" value="1"/>
</dbReference>
<evidence type="ECO:0000259" key="7">
    <source>
        <dbReference type="PROSITE" id="PS50002"/>
    </source>
</evidence>
<proteinExistence type="inferred from homology"/>
<keyword evidence="4" id="KW-0677">Repeat</keyword>
<dbReference type="GO" id="GO:0005886">
    <property type="term" value="C:plasma membrane"/>
    <property type="evidence" value="ECO:0007669"/>
    <property type="project" value="TreeGrafter"/>
</dbReference>
<dbReference type="WBParaSite" id="L893_g6790.t3">
    <property type="protein sequence ID" value="L893_g6790.t3"/>
    <property type="gene ID" value="L893_g6790"/>
</dbReference>
<dbReference type="GO" id="GO:0030427">
    <property type="term" value="C:site of polarized growth"/>
    <property type="evidence" value="ECO:0007669"/>
    <property type="project" value="TreeGrafter"/>
</dbReference>
<dbReference type="InterPro" id="IPR008015">
    <property type="entry name" value="PDED_dom"/>
</dbReference>
<dbReference type="InterPro" id="IPR003134">
    <property type="entry name" value="Hs1_Cortactin"/>
</dbReference>
<dbReference type="InterPro" id="IPR036028">
    <property type="entry name" value="SH3-like_dom_sf"/>
</dbReference>
<dbReference type="Pfam" id="PF05351">
    <property type="entry name" value="GMP_PDE_delta"/>
    <property type="match status" value="1"/>
</dbReference>
<feature type="compositionally biased region" description="Acidic residues" evidence="6">
    <location>
        <begin position="893"/>
        <end position="904"/>
    </location>
</feature>
<dbReference type="GO" id="GO:0030864">
    <property type="term" value="C:cortical actin cytoskeleton"/>
    <property type="evidence" value="ECO:0007669"/>
    <property type="project" value="TreeGrafter"/>
</dbReference>
<keyword evidence="8" id="KW-1185">Reference proteome</keyword>
<dbReference type="Pfam" id="PF02218">
    <property type="entry name" value="HS1_rep"/>
    <property type="match status" value="11"/>
</dbReference>
<dbReference type="InterPro" id="IPR037036">
    <property type="entry name" value="PDED_dom_sf"/>
</dbReference>
<feature type="compositionally biased region" description="Low complexity" evidence="6">
    <location>
        <begin position="905"/>
        <end position="923"/>
    </location>
</feature>
<accession>A0A1I8AKX3</accession>
<dbReference type="Gene3D" id="2.30.30.40">
    <property type="entry name" value="SH3 Domains"/>
    <property type="match status" value="1"/>
</dbReference>
<evidence type="ECO:0000256" key="4">
    <source>
        <dbReference type="ARBA" id="ARBA00022737"/>
    </source>
</evidence>
<evidence type="ECO:0000256" key="1">
    <source>
        <dbReference type="ARBA" id="ARBA00008102"/>
    </source>
</evidence>
<dbReference type="InterPro" id="IPR014756">
    <property type="entry name" value="Ig_E-set"/>
</dbReference>
<evidence type="ECO:0000256" key="6">
    <source>
        <dbReference type="SAM" id="MobiDB-lite"/>
    </source>
</evidence>
<reference evidence="9" key="1">
    <citation type="submission" date="2016-11" db="UniProtKB">
        <authorList>
            <consortium name="WormBaseParasite"/>
        </authorList>
    </citation>
    <scope>IDENTIFICATION</scope>
</reference>
<dbReference type="Gene3D" id="2.70.50.40">
    <property type="entry name" value="GMP phosphodiesterase, delta subunit"/>
    <property type="match status" value="1"/>
</dbReference>
<evidence type="ECO:0000313" key="9">
    <source>
        <dbReference type="WBParaSite" id="L893_g6790.t3"/>
    </source>
</evidence>
<feature type="region of interest" description="Disordered" evidence="6">
    <location>
        <begin position="512"/>
        <end position="534"/>
    </location>
</feature>
<keyword evidence="3" id="KW-0597">Phosphoprotein</keyword>
<name>A0A1I8AKX3_9BILA</name>
<feature type="region of interest" description="Disordered" evidence="6">
    <location>
        <begin position="835"/>
        <end position="925"/>
    </location>
</feature>
<feature type="domain" description="SH3" evidence="7">
    <location>
        <begin position="990"/>
        <end position="1047"/>
    </location>
</feature>
<dbReference type="AlphaFoldDB" id="A0A1I8AKX3"/>
<comment type="similarity">
    <text evidence="1">Belongs to the PDE6D/unc-119 family.</text>
</comment>
<dbReference type="PROSITE" id="PS51090">
    <property type="entry name" value="CORTACTIN"/>
    <property type="match status" value="11"/>
</dbReference>
<feature type="region of interest" description="Disordered" evidence="6">
    <location>
        <begin position="547"/>
        <end position="567"/>
    </location>
</feature>
<dbReference type="Proteomes" id="UP000095287">
    <property type="component" value="Unplaced"/>
</dbReference>
<dbReference type="PRINTS" id="PR00499">
    <property type="entry name" value="P67PHOX"/>
</dbReference>
<dbReference type="GO" id="GO:0016477">
    <property type="term" value="P:cell migration"/>
    <property type="evidence" value="ECO:0007669"/>
    <property type="project" value="TreeGrafter"/>
</dbReference>
<feature type="compositionally biased region" description="Pro residues" evidence="6">
    <location>
        <begin position="840"/>
        <end position="854"/>
    </location>
</feature>
<evidence type="ECO:0000313" key="8">
    <source>
        <dbReference type="Proteomes" id="UP000095287"/>
    </source>
</evidence>
<dbReference type="FunFam" id="2.30.30.40:FF:000046">
    <property type="entry name" value="Drebrin-like protein isoform B"/>
    <property type="match status" value="1"/>
</dbReference>
<sequence length="1047" mass="116915">MADKAERILKGFKLNWMNLRDGENGKVYWQSTEDLSKPDVEHETRVPKSILKCRSVSREINFTSGEQIEKFRLEQRVFLKENVIEEWFFDFGFVIPNSTNTWQSTIEAAPEAQMLPASLLSGNVVIETSFYDDDLLKVMLTKHGDLDRHGRSGHPDVHTHRDSPVSINTVTHRVARGFNLRAAQMWRSQIGVKAPQLQDDDDWETDPDFVNDISEKESRWGAKTVDGSGHQESLNMNDFRKDVLQSHAQITAKKIEEQPKASEGYGGKFGVQKDRMDKCAEGWQYEGKVEGHASQKDYSKGFGGKYGVDTDRKDKSALGWDEKVELAKHDSQKDTAMGYGGKFGVQKDRQDKSAAGWEEKVELSKHESQKDYKIGFGGKFGLETDRQDKCAAGWDYSGKVALHPSQKDYKHGFGGEFGLEKDRQDKTAVGFEYHQQLAKHESQKDYAAGFGGKHGVQKDRQDAAAVGYDYHASLSSHESQSDYKKGFGGKYGVQTDRQDKTAVGWDDHEKLQQHESQTDYKQGFGGKFGVQTDRQDKNAVGWDDHEKLKQHESQTDYKQGFGGKFGVQKDRQDKSAVGYEYQQGLQQHESQTDGKKGFGGKFGVQSDRKDASAVGYEHQANLAKHESQTDYAKGFGGKHGVQNDRQDKNAFGYDEPERASANKASPAVVPEKGKASSLRAKFEQLTASNDNDRVQQERERRKKEDAELRARQAAEEEERQKKIADEWKRREELERSVSVGRSKVDIHGFLQMTAEEIEQQIQEHDQMHHTGGAPKRTSKTPPGAVAIMPSMKTQVTPEPIPEPATNGVQYEEPPVDVPAPVKLPEFVPPVPTPTVAAPVPAAPVPAPVQQPTPQLPQYELPPEEVPQAPSAPQPKLPNTQQAISAMLKRLPSSDEEEDEQDWGDDVTPAQPVVTAPAPATALASNNTIEKQQELGIGHRYDETPGLQAPVPTPAPTALPQYEEPPYEEIPPQAAVAQAHAQAQAQAAPSSGSLSAIALYDYEKQDDDEITFEYNDIITDIEQIDAGWWRGRCKDQYGLFPANYVQLQ</sequence>
<dbReference type="PRINTS" id="PR00452">
    <property type="entry name" value="SH3DOMAIN"/>
</dbReference>
<feature type="region of interest" description="Disordered" evidence="6">
    <location>
        <begin position="582"/>
        <end position="604"/>
    </location>
</feature>
<organism evidence="8 9">
    <name type="scientific">Steinernema glaseri</name>
    <dbReference type="NCBI Taxonomy" id="37863"/>
    <lineage>
        <taxon>Eukaryota</taxon>
        <taxon>Metazoa</taxon>
        <taxon>Ecdysozoa</taxon>
        <taxon>Nematoda</taxon>
        <taxon>Chromadorea</taxon>
        <taxon>Rhabditida</taxon>
        <taxon>Tylenchina</taxon>
        <taxon>Panagrolaimomorpha</taxon>
        <taxon>Strongyloidoidea</taxon>
        <taxon>Steinernematidae</taxon>
        <taxon>Steinernema</taxon>
    </lineage>
</organism>
<evidence type="ECO:0000256" key="3">
    <source>
        <dbReference type="ARBA" id="ARBA00022553"/>
    </source>
</evidence>
<dbReference type="GO" id="GO:0005884">
    <property type="term" value="C:actin filament"/>
    <property type="evidence" value="ECO:0007669"/>
    <property type="project" value="TreeGrafter"/>
</dbReference>
<feature type="region of interest" description="Disordered" evidence="6">
    <location>
        <begin position="621"/>
        <end position="722"/>
    </location>
</feature>
<keyword evidence="2 5" id="KW-0728">SH3 domain</keyword>